<sequence>MDEVTFTRQICARMVKTGRFIEQGFFNVKPPTGPKNEAWLRKAQSLRSVVDQFWKLIGEAVEFKFISHCRYKLSQEEIKSILDITNPSLKPEYAAAVAREEAQVTGNAERQSAPVPDVFINRDAQPQSLGLETLTIREPKVKTRPDRAGEIDEAAQETENTEEAPVEPEPAKIPVSERTLKLVNLMYPVTGEHEGKDVLWDELVHAMVDAGFVASNNGGSAVRFEIGTGVNGVDSGSIIFHKPHPVAKIDPIMLRSMGRRMTKWFGWNRERFVAR</sequence>
<feature type="compositionally biased region" description="Acidic residues" evidence="1">
    <location>
        <begin position="151"/>
        <end position="166"/>
    </location>
</feature>
<protein>
    <submittedName>
        <fullName evidence="2">Uncharacterized protein</fullName>
    </submittedName>
</protein>
<dbReference type="GeneID" id="62156511"/>
<dbReference type="PANTHER" id="PTHR40788:SF2">
    <property type="entry name" value="CLR5 DOMAIN-CONTAINING PROTEIN"/>
    <property type="match status" value="1"/>
</dbReference>
<accession>A0A9P6II85</accession>
<proteinExistence type="predicted"/>
<reference evidence="2" key="1">
    <citation type="submission" date="2020-03" db="EMBL/GenBank/DDBJ databases">
        <authorList>
            <person name="He L."/>
        </authorList>
    </citation>
    <scope>NUCLEOTIDE SEQUENCE</scope>
    <source>
        <strain evidence="2">CkLH20</strain>
    </source>
</reference>
<organism evidence="2 3">
    <name type="scientific">Colletotrichum karsti</name>
    <dbReference type="NCBI Taxonomy" id="1095194"/>
    <lineage>
        <taxon>Eukaryota</taxon>
        <taxon>Fungi</taxon>
        <taxon>Dikarya</taxon>
        <taxon>Ascomycota</taxon>
        <taxon>Pezizomycotina</taxon>
        <taxon>Sordariomycetes</taxon>
        <taxon>Hypocreomycetidae</taxon>
        <taxon>Glomerellales</taxon>
        <taxon>Glomerellaceae</taxon>
        <taxon>Colletotrichum</taxon>
        <taxon>Colletotrichum boninense species complex</taxon>
    </lineage>
</organism>
<dbReference type="PANTHER" id="PTHR40788">
    <property type="entry name" value="CLR5 DOMAIN-CONTAINING PROTEIN-RELATED"/>
    <property type="match status" value="1"/>
</dbReference>
<evidence type="ECO:0000256" key="1">
    <source>
        <dbReference type="SAM" id="MobiDB-lite"/>
    </source>
</evidence>
<evidence type="ECO:0000313" key="2">
    <source>
        <dbReference type="EMBL" id="KAF9881571.1"/>
    </source>
</evidence>
<keyword evidence="3" id="KW-1185">Reference proteome</keyword>
<feature type="region of interest" description="Disordered" evidence="1">
    <location>
        <begin position="142"/>
        <end position="171"/>
    </location>
</feature>
<dbReference type="OrthoDB" id="2922289at2759"/>
<dbReference type="RefSeq" id="XP_038751032.1">
    <property type="nucleotide sequence ID" value="XM_038883437.1"/>
</dbReference>
<comment type="caution">
    <text evidence="2">The sequence shown here is derived from an EMBL/GenBank/DDBJ whole genome shotgun (WGS) entry which is preliminary data.</text>
</comment>
<dbReference type="AlphaFoldDB" id="A0A9P6II85"/>
<reference evidence="2" key="2">
    <citation type="submission" date="2020-11" db="EMBL/GenBank/DDBJ databases">
        <title>Whole genome sequencing of Colletotrichum sp.</title>
        <authorList>
            <person name="Li H."/>
        </authorList>
    </citation>
    <scope>NUCLEOTIDE SEQUENCE</scope>
    <source>
        <strain evidence="2">CkLH20</strain>
    </source>
</reference>
<dbReference type="Proteomes" id="UP000781932">
    <property type="component" value="Unassembled WGS sequence"/>
</dbReference>
<evidence type="ECO:0000313" key="3">
    <source>
        <dbReference type="Proteomes" id="UP000781932"/>
    </source>
</evidence>
<gene>
    <name evidence="2" type="ORF">CkaCkLH20_00717</name>
</gene>
<name>A0A9P6II85_9PEZI</name>
<dbReference type="EMBL" id="JAATWM020000002">
    <property type="protein sequence ID" value="KAF9881571.1"/>
    <property type="molecule type" value="Genomic_DNA"/>
</dbReference>